<evidence type="ECO:0000313" key="5">
    <source>
        <dbReference type="Proteomes" id="UP001589818"/>
    </source>
</evidence>
<dbReference type="SUPFAM" id="SSF55729">
    <property type="entry name" value="Acyl-CoA N-acyltransferases (Nat)"/>
    <property type="match status" value="2"/>
</dbReference>
<dbReference type="InterPro" id="IPR016181">
    <property type="entry name" value="Acyl_CoA_acyltransferase"/>
</dbReference>
<dbReference type="GO" id="GO:0016746">
    <property type="term" value="F:acyltransferase activity"/>
    <property type="evidence" value="ECO:0007669"/>
    <property type="project" value="UniProtKB-KW"/>
</dbReference>
<evidence type="ECO:0000313" key="4">
    <source>
        <dbReference type="EMBL" id="MFC0390096.1"/>
    </source>
</evidence>
<name>A0ABV6J2K2_9BACL</name>
<dbReference type="EC" id="2.3.1.-" evidence="4"/>
<evidence type="ECO:0000256" key="1">
    <source>
        <dbReference type="ARBA" id="ARBA00022679"/>
    </source>
</evidence>
<dbReference type="Pfam" id="PF13508">
    <property type="entry name" value="Acetyltransf_7"/>
    <property type="match status" value="1"/>
</dbReference>
<keyword evidence="5" id="KW-1185">Reference proteome</keyword>
<dbReference type="PANTHER" id="PTHR43072">
    <property type="entry name" value="N-ACETYLTRANSFERASE"/>
    <property type="match status" value="1"/>
</dbReference>
<dbReference type="PROSITE" id="PS51186">
    <property type="entry name" value="GNAT"/>
    <property type="match status" value="2"/>
</dbReference>
<dbReference type="Gene3D" id="3.40.630.30">
    <property type="match status" value="1"/>
</dbReference>
<keyword evidence="2 4" id="KW-0012">Acyltransferase</keyword>
<evidence type="ECO:0000259" key="3">
    <source>
        <dbReference type="PROSITE" id="PS51186"/>
    </source>
</evidence>
<dbReference type="Pfam" id="PF00583">
    <property type="entry name" value="Acetyltransf_1"/>
    <property type="match status" value="1"/>
</dbReference>
<feature type="domain" description="N-acetyltransferase" evidence="3">
    <location>
        <begin position="4"/>
        <end position="151"/>
    </location>
</feature>
<reference evidence="4 5" key="1">
    <citation type="submission" date="2024-09" db="EMBL/GenBank/DDBJ databases">
        <authorList>
            <person name="Sun Q."/>
            <person name="Mori K."/>
        </authorList>
    </citation>
    <scope>NUCLEOTIDE SEQUENCE [LARGE SCALE GENOMIC DNA]</scope>
    <source>
        <strain evidence="4 5">CCM 4839</strain>
    </source>
</reference>
<dbReference type="RefSeq" id="WP_379123458.1">
    <property type="nucleotide sequence ID" value="NZ_JBHLVF010000006.1"/>
</dbReference>
<accession>A0ABV6J2K2</accession>
<dbReference type="EMBL" id="JBHLVF010000006">
    <property type="protein sequence ID" value="MFC0390096.1"/>
    <property type="molecule type" value="Genomic_DNA"/>
</dbReference>
<comment type="caution">
    <text evidence="4">The sequence shown here is derived from an EMBL/GenBank/DDBJ whole genome shotgun (WGS) entry which is preliminary data.</text>
</comment>
<evidence type="ECO:0000256" key="2">
    <source>
        <dbReference type="ARBA" id="ARBA00023315"/>
    </source>
</evidence>
<dbReference type="PANTHER" id="PTHR43072:SF23">
    <property type="entry name" value="UPF0039 PROTEIN C11D3.02C"/>
    <property type="match status" value="1"/>
</dbReference>
<gene>
    <name evidence="4" type="ORF">ACFFJ8_01780</name>
</gene>
<sequence length="305" mass="33884">MGGVIIRLYQQSDAEAIAAMINQDPLNFQYGLTAQEFDRELDEPGERIRENTFVLLVHAQIIGYLSLCFSDSGDRIHVYCYAGVDQDWRRKGIGTRILQFIVQHLTNIAVSEERTIVFVHRADSRAAGLTELALQQDMIPGHELRILRNAQLDRIAADPLPGYVLSSPKHSDAASWAAIYNDAFGGHKTADQVIHEFKRSDYNPDLYILATSIDGMPAAFVSSKLVGEMGKIPTLAVRPEHQGQGLGQALLAEVLTRLRKAGAIEVTLTVGIDNRKALHLYKKLGFGSYATRCNYYKEIRPSSAK</sequence>
<feature type="domain" description="N-acetyltransferase" evidence="3">
    <location>
        <begin position="163"/>
        <end position="305"/>
    </location>
</feature>
<dbReference type="InterPro" id="IPR000182">
    <property type="entry name" value="GNAT_dom"/>
</dbReference>
<organism evidence="4 5">
    <name type="scientific">Paenibacillus mendelii</name>
    <dbReference type="NCBI Taxonomy" id="206163"/>
    <lineage>
        <taxon>Bacteria</taxon>
        <taxon>Bacillati</taxon>
        <taxon>Bacillota</taxon>
        <taxon>Bacilli</taxon>
        <taxon>Bacillales</taxon>
        <taxon>Paenibacillaceae</taxon>
        <taxon>Paenibacillus</taxon>
    </lineage>
</organism>
<keyword evidence="1 4" id="KW-0808">Transferase</keyword>
<dbReference type="CDD" id="cd04301">
    <property type="entry name" value="NAT_SF"/>
    <property type="match status" value="2"/>
</dbReference>
<proteinExistence type="predicted"/>
<protein>
    <submittedName>
        <fullName evidence="4">GNAT family N-acetyltransferase</fullName>
        <ecNumber evidence="4">2.3.1.-</ecNumber>
    </submittedName>
</protein>
<dbReference type="Proteomes" id="UP001589818">
    <property type="component" value="Unassembled WGS sequence"/>
</dbReference>